<dbReference type="GO" id="GO:0003755">
    <property type="term" value="F:peptidyl-prolyl cis-trans isomerase activity"/>
    <property type="evidence" value="ECO:0007669"/>
    <property type="project" value="UniProtKB-KW"/>
</dbReference>
<dbReference type="Pfam" id="PF00160">
    <property type="entry name" value="Pro_isomerase"/>
    <property type="match status" value="1"/>
</dbReference>
<dbReference type="InterPro" id="IPR002130">
    <property type="entry name" value="Cyclophilin-type_PPIase_dom"/>
</dbReference>
<comment type="caution">
    <text evidence="5">The sequence shown here is derived from an EMBL/GenBank/DDBJ whole genome shotgun (WGS) entry which is preliminary data.</text>
</comment>
<dbReference type="PROSITE" id="PS50072">
    <property type="entry name" value="CSA_PPIASE_2"/>
    <property type="match status" value="1"/>
</dbReference>
<dbReference type="EC" id="5.2.1.8" evidence="1"/>
<keyword evidence="3 5" id="KW-0413">Isomerase</keyword>
<evidence type="ECO:0000256" key="3">
    <source>
        <dbReference type="ARBA" id="ARBA00023235"/>
    </source>
</evidence>
<dbReference type="InterPro" id="IPR029000">
    <property type="entry name" value="Cyclophilin-like_dom_sf"/>
</dbReference>
<accession>A0A839Z0W4</accession>
<proteinExistence type="predicted"/>
<organism evidence="5 6">
    <name type="scientific">Sphingomicrobium lutaoense</name>
    <dbReference type="NCBI Taxonomy" id="515949"/>
    <lineage>
        <taxon>Bacteria</taxon>
        <taxon>Pseudomonadati</taxon>
        <taxon>Pseudomonadota</taxon>
        <taxon>Alphaproteobacteria</taxon>
        <taxon>Sphingomonadales</taxon>
        <taxon>Sphingomonadaceae</taxon>
        <taxon>Sphingomicrobium</taxon>
    </lineage>
</organism>
<protein>
    <recommendedName>
        <fullName evidence="1">peptidylprolyl isomerase</fullName>
        <ecNumber evidence="1">5.2.1.8</ecNumber>
    </recommendedName>
</protein>
<dbReference type="InterPro" id="IPR044665">
    <property type="entry name" value="E_coli_cyclophilin_A-like"/>
</dbReference>
<evidence type="ECO:0000313" key="6">
    <source>
        <dbReference type="Proteomes" id="UP000578569"/>
    </source>
</evidence>
<dbReference type="SUPFAM" id="SSF50891">
    <property type="entry name" value="Cyclophilin-like"/>
    <property type="match status" value="1"/>
</dbReference>
<feature type="domain" description="PPIase cyclophilin-type" evidence="4">
    <location>
        <begin position="45"/>
        <end position="203"/>
    </location>
</feature>
<evidence type="ECO:0000256" key="2">
    <source>
        <dbReference type="ARBA" id="ARBA00023110"/>
    </source>
</evidence>
<gene>
    <name evidence="5" type="ORF">FHS50_002041</name>
</gene>
<evidence type="ECO:0000313" key="5">
    <source>
        <dbReference type="EMBL" id="MBB3764979.1"/>
    </source>
</evidence>
<dbReference type="Proteomes" id="UP000578569">
    <property type="component" value="Unassembled WGS sequence"/>
</dbReference>
<dbReference type="PANTHER" id="PTHR43246">
    <property type="entry name" value="PEPTIDYL-PROLYL CIS-TRANS ISOMERASE CYP38, CHLOROPLASTIC"/>
    <property type="match status" value="1"/>
</dbReference>
<name>A0A839Z0W4_9SPHN</name>
<reference evidence="5 6" key="1">
    <citation type="submission" date="2020-08" db="EMBL/GenBank/DDBJ databases">
        <title>Genomic Encyclopedia of Type Strains, Phase IV (KMG-IV): sequencing the most valuable type-strain genomes for metagenomic binning, comparative biology and taxonomic classification.</title>
        <authorList>
            <person name="Goeker M."/>
        </authorList>
    </citation>
    <scope>NUCLEOTIDE SEQUENCE [LARGE SCALE GENOMIC DNA]</scope>
    <source>
        <strain evidence="5 6">DSM 24194</strain>
    </source>
</reference>
<dbReference type="CDD" id="cd00317">
    <property type="entry name" value="cyclophilin"/>
    <property type="match status" value="1"/>
</dbReference>
<keyword evidence="2" id="KW-0697">Rotamase</keyword>
<dbReference type="Gene3D" id="2.40.100.10">
    <property type="entry name" value="Cyclophilin-like"/>
    <property type="match status" value="1"/>
</dbReference>
<dbReference type="AlphaFoldDB" id="A0A839Z0W4"/>
<dbReference type="EMBL" id="JACICF010000002">
    <property type="protein sequence ID" value="MBB3764979.1"/>
    <property type="molecule type" value="Genomic_DNA"/>
</dbReference>
<evidence type="ECO:0000256" key="1">
    <source>
        <dbReference type="ARBA" id="ARBA00013194"/>
    </source>
</evidence>
<keyword evidence="6" id="KW-1185">Reference proteome</keyword>
<dbReference type="RefSeq" id="WP_183934324.1">
    <property type="nucleotide sequence ID" value="NZ_JACICF010000002.1"/>
</dbReference>
<sequence length="206" mass="21792">MLTLALAAFALQAAEPQAMPLPPAAGEEPVPEMIVEEDLVHVTLETEMGPILLALDRGRAPVTVANFLAYVDRGWLDGQPFYRAMPWGDGGLIQGGVRDGAKLLDPIEHEPTSRTGLSNVRGAIGMANAGPGTARNDFFILTTDIAAFDAKENSPGFAPFGMVVEGMDVVEAILAAPVDPDKGEGAMKGQMLAKPVRILEAERSED</sequence>
<evidence type="ECO:0000259" key="4">
    <source>
        <dbReference type="PROSITE" id="PS50072"/>
    </source>
</evidence>